<accession>A0A438FUW4</accession>
<comment type="caution">
    <text evidence="1">The sequence shown here is derived from an EMBL/GenBank/DDBJ whole genome shotgun (WGS) entry which is preliminary data.</text>
</comment>
<dbReference type="AlphaFoldDB" id="A0A438FUW4"/>
<name>A0A438FUW4_VITVI</name>
<proteinExistence type="predicted"/>
<dbReference type="CDD" id="cd09272">
    <property type="entry name" value="RNase_HI_RT_Ty1"/>
    <property type="match status" value="1"/>
</dbReference>
<dbReference type="PANTHER" id="PTHR11439:SF440">
    <property type="entry name" value="INTEGRASE CATALYTIC DOMAIN-CONTAINING PROTEIN"/>
    <property type="match status" value="1"/>
</dbReference>
<evidence type="ECO:0000313" key="1">
    <source>
        <dbReference type="EMBL" id="RVW63739.1"/>
    </source>
</evidence>
<dbReference type="EMBL" id="QGNW01000733">
    <property type="protein sequence ID" value="RVW63739.1"/>
    <property type="molecule type" value="Genomic_DNA"/>
</dbReference>
<gene>
    <name evidence="1" type="primary">AtMg00810_108</name>
    <name evidence="1" type="ORF">CK203_052739</name>
</gene>
<organism evidence="1 2">
    <name type="scientific">Vitis vinifera</name>
    <name type="common">Grape</name>
    <dbReference type="NCBI Taxonomy" id="29760"/>
    <lineage>
        <taxon>Eukaryota</taxon>
        <taxon>Viridiplantae</taxon>
        <taxon>Streptophyta</taxon>
        <taxon>Embryophyta</taxon>
        <taxon>Tracheophyta</taxon>
        <taxon>Spermatophyta</taxon>
        <taxon>Magnoliopsida</taxon>
        <taxon>eudicotyledons</taxon>
        <taxon>Gunneridae</taxon>
        <taxon>Pentapetalae</taxon>
        <taxon>rosids</taxon>
        <taxon>Vitales</taxon>
        <taxon>Vitaceae</taxon>
        <taxon>Viteae</taxon>
        <taxon>Vitis</taxon>
    </lineage>
</organism>
<dbReference type="Proteomes" id="UP000288805">
    <property type="component" value="Unassembled WGS sequence"/>
</dbReference>
<protein>
    <submittedName>
        <fullName evidence="1">Putative mitochondrial protein</fullName>
    </submittedName>
</protein>
<reference evidence="1 2" key="1">
    <citation type="journal article" date="2018" name="PLoS Genet.">
        <title>Population sequencing reveals clonal diversity and ancestral inbreeding in the grapevine cultivar Chardonnay.</title>
        <authorList>
            <person name="Roach M.J."/>
            <person name="Johnson D.L."/>
            <person name="Bohlmann J."/>
            <person name="van Vuuren H.J."/>
            <person name="Jones S.J."/>
            <person name="Pretorius I.S."/>
            <person name="Schmidt S.A."/>
            <person name="Borneman A.R."/>
        </authorList>
    </citation>
    <scope>NUCLEOTIDE SEQUENCE [LARGE SCALE GENOMIC DNA]</scope>
    <source>
        <strain evidence="2">cv. Chardonnay</strain>
        <tissue evidence="1">Leaf</tissue>
    </source>
</reference>
<dbReference type="PANTHER" id="PTHR11439">
    <property type="entry name" value="GAG-POL-RELATED RETROTRANSPOSON"/>
    <property type="match status" value="1"/>
</dbReference>
<sequence>MEAMCQILRYLKGTLGRGLFFKKSEERGVKIFIDVDWAGSVKDKGSTIEYCTFVWGNSVTWGSKKQTVVTRSSVEAEFRALAHRICELL</sequence>
<evidence type="ECO:0000313" key="2">
    <source>
        <dbReference type="Proteomes" id="UP000288805"/>
    </source>
</evidence>